<organism evidence="1 2">
    <name type="scientific">Corynebacterium guangdongense</name>
    <dbReference type="NCBI Taxonomy" id="1783348"/>
    <lineage>
        <taxon>Bacteria</taxon>
        <taxon>Bacillati</taxon>
        <taxon>Actinomycetota</taxon>
        <taxon>Actinomycetes</taxon>
        <taxon>Mycobacteriales</taxon>
        <taxon>Corynebacteriaceae</taxon>
        <taxon>Corynebacterium</taxon>
    </lineage>
</organism>
<dbReference type="InterPro" id="IPR023214">
    <property type="entry name" value="HAD_sf"/>
</dbReference>
<dbReference type="PROSITE" id="PS01228">
    <property type="entry name" value="COF_1"/>
    <property type="match status" value="1"/>
</dbReference>
<dbReference type="EMBL" id="JAVDXZ010000001">
    <property type="protein sequence ID" value="MDR7330467.1"/>
    <property type="molecule type" value="Genomic_DNA"/>
</dbReference>
<sequence>MDTPLLVASDIDGTLVTTTDRVPARLRDAISRATAAGTEVALATGRPHRWIHEVLDQLTIRPVCVTSNGAVLYDSSSDRVLASHVVEPEVMAEVHDVATTALAEHGGVTIAAERVGVSSFDPPEDVFVVEPDYNHTWEEQGFGVLSTDEVLHMPAVKMILRNDSLTAAQMYALIRPHVDESHAHITYSMNEGLLEVAAPGVTKALGVATLAEMHGVDRNRTIAFGDMPNDIEMLTWVSHGVAMANAADPVKRVADEITGTNNDAGVAQVLERWF</sequence>
<dbReference type="InterPro" id="IPR036412">
    <property type="entry name" value="HAD-like_sf"/>
</dbReference>
<gene>
    <name evidence="1" type="ORF">J2S39_002143</name>
</gene>
<dbReference type="Proteomes" id="UP001180840">
    <property type="component" value="Unassembled WGS sequence"/>
</dbReference>
<comment type="caution">
    <text evidence="1">The sequence shown here is derived from an EMBL/GenBank/DDBJ whole genome shotgun (WGS) entry which is preliminary data.</text>
</comment>
<keyword evidence="2" id="KW-1185">Reference proteome</keyword>
<proteinExistence type="predicted"/>
<dbReference type="PANTHER" id="PTHR10000:SF8">
    <property type="entry name" value="HAD SUPERFAMILY HYDROLASE-LIKE, TYPE 3"/>
    <property type="match status" value="1"/>
</dbReference>
<dbReference type="CDD" id="cd07516">
    <property type="entry name" value="HAD_Pase"/>
    <property type="match status" value="1"/>
</dbReference>
<accession>A0ABU1ZZU9</accession>
<dbReference type="SFLD" id="SFLDS00003">
    <property type="entry name" value="Haloacid_Dehalogenase"/>
    <property type="match status" value="1"/>
</dbReference>
<dbReference type="SFLD" id="SFLDG01140">
    <property type="entry name" value="C2.B:_Phosphomannomutase_and_P"/>
    <property type="match status" value="1"/>
</dbReference>
<reference evidence="1" key="1">
    <citation type="submission" date="2023-07" db="EMBL/GenBank/DDBJ databases">
        <title>Sequencing the genomes of 1000 actinobacteria strains.</title>
        <authorList>
            <person name="Klenk H.-P."/>
        </authorList>
    </citation>
    <scope>NUCLEOTIDE SEQUENCE</scope>
    <source>
        <strain evidence="1">DSM 107476</strain>
    </source>
</reference>
<evidence type="ECO:0000313" key="1">
    <source>
        <dbReference type="EMBL" id="MDR7330467.1"/>
    </source>
</evidence>
<dbReference type="Gene3D" id="3.40.50.1000">
    <property type="entry name" value="HAD superfamily/HAD-like"/>
    <property type="match status" value="1"/>
</dbReference>
<dbReference type="Gene3D" id="3.30.1240.10">
    <property type="match status" value="1"/>
</dbReference>
<protein>
    <submittedName>
        <fullName evidence="1">Cof subfamily protein (Haloacid dehalogenase superfamily)</fullName>
    </submittedName>
</protein>
<dbReference type="PANTHER" id="PTHR10000">
    <property type="entry name" value="PHOSPHOSERINE PHOSPHATASE"/>
    <property type="match status" value="1"/>
</dbReference>
<dbReference type="InterPro" id="IPR000150">
    <property type="entry name" value="Cof"/>
</dbReference>
<evidence type="ECO:0000313" key="2">
    <source>
        <dbReference type="Proteomes" id="UP001180840"/>
    </source>
</evidence>
<dbReference type="Pfam" id="PF08282">
    <property type="entry name" value="Hydrolase_3"/>
    <property type="match status" value="1"/>
</dbReference>
<dbReference type="SUPFAM" id="SSF56784">
    <property type="entry name" value="HAD-like"/>
    <property type="match status" value="1"/>
</dbReference>
<dbReference type="NCBIfam" id="TIGR00099">
    <property type="entry name" value="Cof-subfamily"/>
    <property type="match status" value="1"/>
</dbReference>
<name>A0ABU1ZZU9_9CORY</name>